<keyword evidence="9" id="KW-0238">DNA-binding</keyword>
<keyword evidence="5" id="KW-0378">Hydrolase</keyword>
<evidence type="ECO:0000256" key="11">
    <source>
        <dbReference type="ARBA" id="ARBA00023242"/>
    </source>
</evidence>
<keyword evidence="6" id="KW-0067">ATP-binding</keyword>
<dbReference type="Gene3D" id="1.10.10.60">
    <property type="entry name" value="Homeodomain-like"/>
    <property type="match status" value="2"/>
</dbReference>
<dbReference type="Pfam" id="PF23078">
    <property type="entry name" value="HTH_CHD6-9"/>
    <property type="match status" value="1"/>
</dbReference>
<evidence type="ECO:0000259" key="14">
    <source>
        <dbReference type="PROSITE" id="PS50013"/>
    </source>
</evidence>
<evidence type="ECO:0000256" key="6">
    <source>
        <dbReference type="ARBA" id="ARBA00022840"/>
    </source>
</evidence>
<evidence type="ECO:0000256" key="2">
    <source>
        <dbReference type="ARBA" id="ARBA00007025"/>
    </source>
</evidence>
<feature type="domain" description="Chromo" evidence="14">
    <location>
        <begin position="848"/>
        <end position="919"/>
    </location>
</feature>
<feature type="compositionally biased region" description="Acidic residues" evidence="13">
    <location>
        <begin position="3235"/>
        <end position="3245"/>
    </location>
</feature>
<feature type="compositionally biased region" description="Low complexity" evidence="13">
    <location>
        <begin position="325"/>
        <end position="334"/>
    </location>
</feature>
<sequence length="3293" mass="361681">MADPGMLSLFGDDAGLFSDGLDGLGDCFPQQPASAQSNPLTQQTNPSLNHEHQGNRGYHQGMIHGAGPAPGQPKLGQMYDHGPYTGYDQPGAPAGRMIAQNGPSQGPPNVNTPMNGMASHYHNTPANSSNPHHGYPGDAGGGGGGGGSGGGGGVWGQQQTRSAYQQPPTQPGGGPNQMGAYQMSQGNYSGMQGPPTPNAARMNQHYPSQSMVPPPAQDPSHYLGHVGMGGAQMRHPQPQSQPQGYPNMGHTPRYPHSPSRQPPHPHQHQQGMGGFGGAQYPGYQAQYGAMGPGMGQGANANVNANTSQAMGPGQLGQRFNLGSTPAAGPQGQRYPPGPPHQPQPHPTHSAPMQQQQQAGQQGQPMHPQHPQSLPPAQNQPQSHLAPPAQGNYPSPSSMSPMRVLGSPTPPPQQGRPPSAGLAGAPEVAGYTALQSQPNAMAQRTPQIPLSAPQPQHQQPLNMPPSAAQMYPGMGPQRGPQMGPNRPQLQQGPLEAPVSQGGDQRMLQTPLQAPRSRQPTPMGFQGPAVGQHGVPAPIQCLAPPAQSAPTQHAHMPPQPHHLQSTPPPPNQASHPWAPTTSPPLTPQKVPHVQHSPTDPSGDASMMVPDRPTVGAGAPGQPISTEQPSDQETKPKRKRKKKAKVAAGEEGGGKKAAREGAAAVAGGGEEDVKSGFPETGSDAGERVTGTGTVEGTSPPVEEKKKRKKKPKEKVEGKEPKTSKTPKTPKEPKEPKEKKTKSSTPKTKTPKKTSSKKVESEGGSSAAKKDSKRKREPSVSDDVEVKSPPPSTPEEDDDDGVQKRRSSRQVKRKRYTEDLEFRISEEDDSGDDSPAPKSPSQQQDFAETEGPVVEKIMGKRIAKKQLESAEEVEVEEFYVKFKGFSYLHCRWADLEELEKDKRIHQKVKRFRAKQQLNSFITEMDDEPFNPDYVEVDRVLDISESPDENGETVTLYLVKWCSLPYEDSTWELKADIDQSKIEEYERIAAHTPNTTKVDRPPAADWKKLEGSKDYRNCNALREYQLEGLNWLTFNWYNSRNCILADEMGLGKTIQSITFLHEIYLKGIEGPFLVIAPLSTIPNWEREFRTWTELNAVVYHGSQASRKTIQAYEMYYRDAQGKIIKGAYRFHALITTFEMILTDCPELRSVPWRCVVIDEAHRLKNRNCKLLEGLKMMDMEHKVLLTGTPLQNTVEELFSLLNFLEPERFPSEQTFMTEFGDLKTEEQVQKLQAILKPMMLRRLKEDVEKNLAPKEETIIEVELTNIQKKYYRAILEKNFSFLSKGGAGGGGGGGGPNVPNLLNTMMELRKCCNHPYLINGAEEKIAEDFRESHGGRADMPDMALQAMVQAAGKLVLIDKLLPKLKAGGHRVLVFSQMVRCLDILEDYLIQKRYPYERIDGRVRGNLRQAAIDRFSRPDSDRFVFLLCTRAGGLGINLTAADTCIIFDSDWNPQNDLQAQARCHRIGQSKAVKIYRLITRNSYEREMFDKASLKLGLDKAVLQSMSGRENANSGVQQLSKKEVEDLLRKGAYGALMDEEDEGSKFCEEDIDQILQRRTHTITIESEGKGSTFAKASFVAAGNRTDISLEDPDFWQKWAKKAELDLDAINGRNTLVIDTPRVRKQTRHFSSAKEDEMLEFSELESDEDEPSKPSSKPRRPQDKTQGYPRSECFRVEKNLLVYGWGRWSDILAHGRFKRPLKEADVETICRALLAYCLLHYRGDENIKSFIWDLITPSADGTTKTLTNHSGLSTPVPRGRKGKKGKPLAPPPQTPRADWLASCNPDHLLQEDSYKRHLKHHCNKVLLRVRMLYYLRQEVIGDQADRILEGADSSELDVWIPQPFHAEVPADWWDSEADKSLLIGVFKHGYEKYNSMRADPALCFLERVGMPDAKAIAAEQRSSDMMADGVEGEEEDPEYKPLRMPFRDDMDDFTNSPLDDKDDNVEGEAEAKSGENGQGVGGASSANERLYWPAASALTARLRRLITAYQRSNRREQQRQAALSRPDGRRRRRRDFLPAIGMVTDAGVGGATYIQDAAAVFLTDGSPYLTKGGAYFAKGGQFLPEASPVMTTSSLMTDGAMYYKERRQRWTRREEADFYRVVSTFGVVFDTQRQKFDWAQFRAFARLDKKTDESLEKYYYSFIAMCKRVCRMQVKTETELPDPTLIIDPITEERASRTLYRIELLRRIREQVLPHPLLSERLKLCQPSQDLPEWWESSRHDRDLLLGASKHGVSRTDYHIFNDPALAFLDAHQRFTGQRGARSGATVQGEITKAGMGAAETNPAPLLTSAELASAAAAAKVAVAAAKEEESEGKEVKMETEQGDVDDIPCIKTETVDEQKGNEGEVSTALPRIEVKKEEEEEAQPKVEKEDQEEQSREGETTSKPADDQDKDFTEEEKSSTAADSLRDQTETTTELSEHPSSPKDQPAHKAAEERENPESPKSPKSANTEKSPEEEEEEEEEEERMDEDDKSEKSSQAEASAASEQKNFDEESIASLSTSAQNETRDGFCPDDLPETSALQALQDRAYCFSFWPKDRVMINRMDNICDAVLKGKWPVNRRHIFDFPSNLLPGHGSAVASAAVATVTESPLQRRSLTELTMAGIHTAYSGSEDKTLSPQVHEDALSLTAPRQRRRRRRKIEIEAERAAKRRNLMEMVAQLRESHSAAESQSQAIDLTKSMHHHHKASPSLAGFPNALVTSPSLKAQMELLQQAPPSGHRANGSLEADLPIMRRRRGRRKNVEGLELLFMGNKRAGGDDADGTKVSGVEGVQESAQAPRPLTVPEQSPSARSLASGSLEEEDAAVSNKELGEWLRQHPTYTMDMAGFTPKSEDLLLSQFSKPKQKRHRCRNPNKIDINTLTGDERVPVVNRRNGRKMGGAMAPPMKELPRWLLENPEYSIAPDWTDIVKQSGFLPEAMFDRLLTGPVVREEGVRRRGRRPKSEIAKATAAAQAAAAAQASLASVASSAGGINPLLLNSLFGGMDLSSLQSLQSLQLAAGLMAFPHPSDPKQAAASAAAVSMLPLMLPGMGGLPNMAAALPNMFSLGGLFGSNLAAAAAASHSIAATSRNTNGTTEADGVDSDETVTSKRKRDGEGEDFEEGADEEEEEADGNEEGVKKVRKKEKRRAEKSVSAATGAPRIPAADSSAEACINGDAAALLAAAGMSASSLAFNPFLLSTMAPGLLYPSMFLPPGLGGLSLPGFPTASTLAELQSAMAGMLGGNAVTTNPMRDEEEEEKVGLKASGEEEEEDEEEVVEGGGKSDLAEEEDGAEETRGDNSALEDGGLEEEEEEEEAASPQKDKSD</sequence>
<feature type="compositionally biased region" description="Low complexity" evidence="13">
    <location>
        <begin position="346"/>
        <end position="371"/>
    </location>
</feature>
<dbReference type="PROSITE" id="PS51192">
    <property type="entry name" value="HELICASE_ATP_BIND_1"/>
    <property type="match status" value="1"/>
</dbReference>
<dbReference type="CDD" id="cd18668">
    <property type="entry name" value="CD1_tandem_CHD5-9_like"/>
    <property type="match status" value="1"/>
</dbReference>
<feature type="compositionally biased region" description="Acidic residues" evidence="13">
    <location>
        <begin position="3273"/>
        <end position="3284"/>
    </location>
</feature>
<dbReference type="CDD" id="cd18663">
    <property type="entry name" value="CD2_tandem_CHD5-9_like"/>
    <property type="match status" value="1"/>
</dbReference>
<evidence type="ECO:0000256" key="13">
    <source>
        <dbReference type="SAM" id="MobiDB-lite"/>
    </source>
</evidence>
<feature type="compositionally biased region" description="Polar residues" evidence="13">
    <location>
        <begin position="432"/>
        <end position="460"/>
    </location>
</feature>
<accession>A0AAW1FXK4</accession>
<comment type="subcellular location">
    <subcellularLocation>
        <location evidence="1">Nucleus</location>
    </subcellularLocation>
</comment>
<feature type="compositionally biased region" description="Basic and acidic residues" evidence="13">
    <location>
        <begin position="2326"/>
        <end position="2335"/>
    </location>
</feature>
<feature type="compositionally biased region" description="Polar residues" evidence="13">
    <location>
        <begin position="31"/>
        <end position="48"/>
    </location>
</feature>
<dbReference type="Gene3D" id="3.40.50.300">
    <property type="entry name" value="P-loop containing nucleotide triphosphate hydrolases"/>
    <property type="match status" value="1"/>
</dbReference>
<dbReference type="SMART" id="SM00298">
    <property type="entry name" value="CHROMO"/>
    <property type="match status" value="2"/>
</dbReference>
<dbReference type="GO" id="GO:0016787">
    <property type="term" value="F:hydrolase activity"/>
    <property type="evidence" value="ECO:0007669"/>
    <property type="project" value="UniProtKB-KW"/>
</dbReference>
<feature type="region of interest" description="Disordered" evidence="13">
    <location>
        <begin position="293"/>
        <end position="848"/>
    </location>
</feature>
<feature type="compositionally biased region" description="Acidic residues" evidence="13">
    <location>
        <begin position="2445"/>
        <end position="2462"/>
    </location>
</feature>
<dbReference type="EMBL" id="JBCEZU010000023">
    <property type="protein sequence ID" value="KAK9539481.1"/>
    <property type="molecule type" value="Genomic_DNA"/>
</dbReference>
<dbReference type="SMART" id="SM00490">
    <property type="entry name" value="HELICc"/>
    <property type="match status" value="1"/>
</dbReference>
<feature type="compositionally biased region" description="Polar residues" evidence="13">
    <location>
        <begin position="298"/>
        <end position="309"/>
    </location>
</feature>
<evidence type="ECO:0000256" key="3">
    <source>
        <dbReference type="ARBA" id="ARBA00022737"/>
    </source>
</evidence>
<feature type="region of interest" description="Disordered" evidence="13">
    <location>
        <begin position="3058"/>
        <end position="3133"/>
    </location>
</feature>
<dbReference type="CDD" id="cd18793">
    <property type="entry name" value="SF2_C_SNF"/>
    <property type="match status" value="1"/>
</dbReference>
<feature type="compositionally biased region" description="Basic and acidic residues" evidence="13">
    <location>
        <begin position="710"/>
        <end position="734"/>
    </location>
</feature>
<dbReference type="SUPFAM" id="SSF52540">
    <property type="entry name" value="P-loop containing nucleoside triphosphate hydrolases"/>
    <property type="match status" value="2"/>
</dbReference>
<dbReference type="Gene3D" id="3.40.50.10810">
    <property type="entry name" value="Tandem AAA-ATPase domain"/>
    <property type="match status" value="1"/>
</dbReference>
<feature type="compositionally biased region" description="Basic and acidic residues" evidence="13">
    <location>
        <begin position="2345"/>
        <end position="2431"/>
    </location>
</feature>
<feature type="region of interest" description="Disordered" evidence="13">
    <location>
        <begin position="2601"/>
        <end position="2629"/>
    </location>
</feature>
<keyword evidence="3" id="KW-0677">Repeat</keyword>
<dbReference type="PANTHER" id="PTHR46850:SF1">
    <property type="entry name" value="CHROMODOMAIN-HELICASE-DNA-BINDING PROTEIN 9"/>
    <property type="match status" value="1"/>
</dbReference>
<keyword evidence="11" id="KW-0539">Nucleus</keyword>
<evidence type="ECO:0000256" key="9">
    <source>
        <dbReference type="ARBA" id="ARBA00023125"/>
    </source>
</evidence>
<feature type="region of interest" description="Disordered" evidence="13">
    <location>
        <begin position="2743"/>
        <end position="2794"/>
    </location>
</feature>
<feature type="compositionally biased region" description="Basic residues" evidence="13">
    <location>
        <begin position="800"/>
        <end position="811"/>
    </location>
</feature>
<dbReference type="FunFam" id="3.40.50.10810:FF:000003">
    <property type="entry name" value="chromodomain-helicase-DNA-binding protein 8 isoform X4"/>
    <property type="match status" value="1"/>
</dbReference>
<feature type="region of interest" description="Disordered" evidence="13">
    <location>
        <begin position="1632"/>
        <end position="1661"/>
    </location>
</feature>
<feature type="compositionally biased region" description="Low complexity" evidence="13">
    <location>
        <begin position="468"/>
        <end position="487"/>
    </location>
</feature>
<reference evidence="17 18" key="1">
    <citation type="journal article" date="2024" name="Genome Biol. Evol.">
        <title>Chromosome-level genome assembly of the viviparous eelpout Zoarces viviparus.</title>
        <authorList>
            <person name="Fuhrmann N."/>
            <person name="Brasseur M.V."/>
            <person name="Bakowski C.E."/>
            <person name="Podsiadlowski L."/>
            <person name="Prost S."/>
            <person name="Krehenwinkel H."/>
            <person name="Mayer C."/>
        </authorList>
    </citation>
    <scope>NUCLEOTIDE SEQUENCE [LARGE SCALE GENOMIC DNA]</scope>
    <source>
        <strain evidence="17">NO-MEL_2022_Ind0_liver</strain>
    </source>
</reference>
<keyword evidence="18" id="KW-1185">Reference proteome</keyword>
<feature type="region of interest" description="Disordered" evidence="13">
    <location>
        <begin position="1891"/>
        <end position="1957"/>
    </location>
</feature>
<organism evidence="17 18">
    <name type="scientific">Zoarces viviparus</name>
    <name type="common">Viviparous eelpout</name>
    <name type="synonym">Blennius viviparus</name>
    <dbReference type="NCBI Taxonomy" id="48416"/>
    <lineage>
        <taxon>Eukaryota</taxon>
        <taxon>Metazoa</taxon>
        <taxon>Chordata</taxon>
        <taxon>Craniata</taxon>
        <taxon>Vertebrata</taxon>
        <taxon>Euteleostomi</taxon>
        <taxon>Actinopterygii</taxon>
        <taxon>Neopterygii</taxon>
        <taxon>Teleostei</taxon>
        <taxon>Neoteleostei</taxon>
        <taxon>Acanthomorphata</taxon>
        <taxon>Eupercaria</taxon>
        <taxon>Perciformes</taxon>
        <taxon>Cottioidei</taxon>
        <taxon>Zoarcales</taxon>
        <taxon>Zoarcidae</taxon>
        <taxon>Zoarcinae</taxon>
        <taxon>Zoarces</taxon>
    </lineage>
</organism>
<dbReference type="FunFam" id="3.40.5.120:FF:000002">
    <property type="entry name" value="chromodomain-helicase-DNA-binding protein 9 isoform X1"/>
    <property type="match status" value="1"/>
</dbReference>
<dbReference type="SUPFAM" id="SSF160481">
    <property type="entry name" value="BRK domain-like"/>
    <property type="match status" value="2"/>
</dbReference>
<evidence type="ECO:0000313" key="18">
    <source>
        <dbReference type="Proteomes" id="UP001488805"/>
    </source>
</evidence>
<feature type="region of interest" description="Disordered" evidence="13">
    <location>
        <begin position="121"/>
        <end position="279"/>
    </location>
</feature>
<dbReference type="GO" id="GO:0006325">
    <property type="term" value="P:chromatin organization"/>
    <property type="evidence" value="ECO:0007669"/>
    <property type="project" value="UniProtKB-KW"/>
</dbReference>
<feature type="domain" description="Chromo" evidence="14">
    <location>
        <begin position="930"/>
        <end position="972"/>
    </location>
</feature>
<dbReference type="PANTHER" id="PTHR46850">
    <property type="entry name" value="CHROMODOMAIN-HELICASE-DNA-BINDING PROTEIN 9"/>
    <property type="match status" value="1"/>
</dbReference>
<evidence type="ECO:0000259" key="15">
    <source>
        <dbReference type="PROSITE" id="PS51192"/>
    </source>
</evidence>
<feature type="compositionally biased region" description="Basic and acidic residues" evidence="13">
    <location>
        <begin position="1910"/>
        <end position="1920"/>
    </location>
</feature>
<dbReference type="InterPro" id="IPR014001">
    <property type="entry name" value="Helicase_ATP-bd"/>
</dbReference>
<dbReference type="FunFam" id="2.40.50.40:FF:000001">
    <property type="entry name" value="chromodomain-helicase-DNA-binding protein 8 isoform X4"/>
    <property type="match status" value="1"/>
</dbReference>
<dbReference type="PROSITE" id="PS50013">
    <property type="entry name" value="CHROMO_2"/>
    <property type="match status" value="2"/>
</dbReference>
<feature type="domain" description="Helicase C-terminal" evidence="16">
    <location>
        <begin position="1351"/>
        <end position="1521"/>
    </location>
</feature>
<name>A0AAW1FXK4_ZOAVI</name>
<comment type="catalytic activity">
    <reaction evidence="12">
        <text>ATP + H2O = ADP + phosphate + H(+)</text>
        <dbReference type="Rhea" id="RHEA:13065"/>
        <dbReference type="ChEBI" id="CHEBI:15377"/>
        <dbReference type="ChEBI" id="CHEBI:15378"/>
        <dbReference type="ChEBI" id="CHEBI:30616"/>
        <dbReference type="ChEBI" id="CHEBI:43474"/>
        <dbReference type="ChEBI" id="CHEBI:456216"/>
    </reaction>
</comment>
<keyword evidence="4" id="KW-0547">Nucleotide-binding</keyword>
<dbReference type="GO" id="GO:0005634">
    <property type="term" value="C:nucleus"/>
    <property type="evidence" value="ECO:0007669"/>
    <property type="project" value="UniProtKB-SubCell"/>
</dbReference>
<dbReference type="Proteomes" id="UP001488805">
    <property type="component" value="Unassembled WGS sequence"/>
</dbReference>
<comment type="caution">
    <text evidence="17">The sequence shown here is derived from an EMBL/GenBank/DDBJ whole genome shotgun (WGS) entry which is preliminary data.</text>
</comment>
<dbReference type="GO" id="GO:0005524">
    <property type="term" value="F:ATP binding"/>
    <property type="evidence" value="ECO:0007669"/>
    <property type="project" value="UniProtKB-KW"/>
</dbReference>
<feature type="compositionally biased region" description="Low complexity" evidence="13">
    <location>
        <begin position="684"/>
        <end position="697"/>
    </location>
</feature>
<feature type="compositionally biased region" description="Acidic residues" evidence="13">
    <location>
        <begin position="1632"/>
        <end position="1642"/>
    </location>
</feature>
<feature type="compositionally biased region" description="Polar residues" evidence="13">
    <location>
        <begin position="121"/>
        <end position="131"/>
    </location>
</feature>
<evidence type="ECO:0000256" key="12">
    <source>
        <dbReference type="ARBA" id="ARBA00049360"/>
    </source>
</evidence>
<evidence type="ECO:0008006" key="19">
    <source>
        <dbReference type="Google" id="ProtNLM"/>
    </source>
</evidence>
<feature type="domain" description="Helicase ATP-binding" evidence="15">
    <location>
        <begin position="1028"/>
        <end position="1202"/>
    </location>
</feature>
<protein>
    <recommendedName>
        <fullName evidence="19">DNA helicase</fullName>
    </recommendedName>
</protein>
<comment type="similarity">
    <text evidence="2">Belongs to the SNF2/RAD54 helicase family.</text>
</comment>
<dbReference type="FunFam" id="3.40.50.300:FF:000015">
    <property type="entry name" value="chromodomain-helicase-DNA-binding protein 9 isoform X1"/>
    <property type="match status" value="1"/>
</dbReference>
<dbReference type="InterPro" id="IPR006576">
    <property type="entry name" value="BRK_domain"/>
</dbReference>
<feature type="region of interest" description="Disordered" evidence="13">
    <location>
        <begin position="1983"/>
        <end position="2002"/>
    </location>
</feature>
<evidence type="ECO:0000256" key="7">
    <source>
        <dbReference type="ARBA" id="ARBA00022853"/>
    </source>
</evidence>
<evidence type="ECO:0000313" key="17">
    <source>
        <dbReference type="EMBL" id="KAK9539481.1"/>
    </source>
</evidence>
<proteinExistence type="inferred from homology"/>
<dbReference type="InterPro" id="IPR049730">
    <property type="entry name" value="SNF2/RAD54-like_C"/>
</dbReference>
<dbReference type="InterPro" id="IPR000330">
    <property type="entry name" value="SNF2_N"/>
</dbReference>
<keyword evidence="10" id="KW-0804">Transcription</keyword>
<feature type="compositionally biased region" description="Pro residues" evidence="13">
    <location>
        <begin position="335"/>
        <end position="345"/>
    </location>
</feature>
<feature type="compositionally biased region" description="Low complexity" evidence="13">
    <location>
        <begin position="2469"/>
        <end position="2478"/>
    </location>
</feature>
<feature type="compositionally biased region" description="Basic residues" evidence="13">
    <location>
        <begin position="633"/>
        <end position="642"/>
    </location>
</feature>
<feature type="compositionally biased region" description="Basic and acidic residues" evidence="13">
    <location>
        <begin position="812"/>
        <end position="821"/>
    </location>
</feature>
<dbReference type="InterPro" id="IPR037259">
    <property type="entry name" value="BRK_sf"/>
</dbReference>
<dbReference type="CDD" id="cd17995">
    <property type="entry name" value="DEXHc_CHD6_7_8_9"/>
    <property type="match status" value="1"/>
</dbReference>
<keyword evidence="7" id="KW-0156">Chromatin regulator</keyword>
<dbReference type="InterPro" id="IPR027417">
    <property type="entry name" value="P-loop_NTPase"/>
</dbReference>
<evidence type="ECO:0000256" key="4">
    <source>
        <dbReference type="ARBA" id="ARBA00022741"/>
    </source>
</evidence>
<dbReference type="SUPFAM" id="SSF54160">
    <property type="entry name" value="Chromo domain-like"/>
    <property type="match status" value="2"/>
</dbReference>
<dbReference type="Pfam" id="PF00176">
    <property type="entry name" value="SNF2-rel_dom"/>
    <property type="match status" value="1"/>
</dbReference>
<evidence type="ECO:0000256" key="10">
    <source>
        <dbReference type="ARBA" id="ARBA00023163"/>
    </source>
</evidence>
<dbReference type="InterPro" id="IPR000953">
    <property type="entry name" value="Chromo/chromo_shadow_dom"/>
</dbReference>
<dbReference type="InterPro" id="IPR051493">
    <property type="entry name" value="CHD"/>
</dbReference>
<dbReference type="Pfam" id="PF00271">
    <property type="entry name" value="Helicase_C"/>
    <property type="match status" value="1"/>
</dbReference>
<dbReference type="PROSITE" id="PS51194">
    <property type="entry name" value="HELICASE_CTER"/>
    <property type="match status" value="1"/>
</dbReference>
<evidence type="ECO:0000256" key="1">
    <source>
        <dbReference type="ARBA" id="ARBA00004123"/>
    </source>
</evidence>
<evidence type="ECO:0000259" key="16">
    <source>
        <dbReference type="PROSITE" id="PS51194"/>
    </source>
</evidence>
<dbReference type="Pfam" id="PF07533">
    <property type="entry name" value="BRK"/>
    <property type="match status" value="1"/>
</dbReference>
<keyword evidence="8" id="KW-0805">Transcription regulation</keyword>
<dbReference type="Pfam" id="PF00385">
    <property type="entry name" value="Chromo"/>
    <property type="match status" value="2"/>
</dbReference>
<feature type="compositionally biased region" description="Polar residues" evidence="13">
    <location>
        <begin position="505"/>
        <end position="518"/>
    </location>
</feature>
<evidence type="ECO:0000256" key="8">
    <source>
        <dbReference type="ARBA" id="ARBA00023015"/>
    </source>
</evidence>
<feature type="region of interest" description="Disordered" evidence="13">
    <location>
        <begin position="27"/>
        <end position="56"/>
    </location>
</feature>
<dbReference type="InterPro" id="IPR023780">
    <property type="entry name" value="Chromo_domain"/>
</dbReference>
<feature type="region of interest" description="Disordered" evidence="13">
    <location>
        <begin position="3210"/>
        <end position="3293"/>
    </location>
</feature>
<feature type="compositionally biased region" description="Polar residues" evidence="13">
    <location>
        <begin position="2774"/>
        <end position="2785"/>
    </location>
</feature>
<feature type="region of interest" description="Disordered" evidence="13">
    <location>
        <begin position="2300"/>
        <end position="2505"/>
    </location>
</feature>
<dbReference type="SMART" id="SM00592">
    <property type="entry name" value="BRK"/>
    <property type="match status" value="2"/>
</dbReference>
<feature type="compositionally biased region" description="Acidic residues" evidence="13">
    <location>
        <begin position="3084"/>
        <end position="3103"/>
    </location>
</feature>
<gene>
    <name evidence="17" type="ORF">VZT92_004585</name>
</gene>
<evidence type="ECO:0000256" key="5">
    <source>
        <dbReference type="ARBA" id="ARBA00022801"/>
    </source>
</evidence>
<dbReference type="Gene3D" id="2.40.50.40">
    <property type="match status" value="2"/>
</dbReference>
<dbReference type="InterPro" id="IPR056342">
    <property type="entry name" value="HTH_CHD6-9"/>
</dbReference>
<feature type="compositionally biased region" description="Basic and acidic residues" evidence="13">
    <location>
        <begin position="2602"/>
        <end position="2615"/>
    </location>
</feature>
<feature type="region of interest" description="Disordered" evidence="13">
    <location>
        <begin position="1737"/>
        <end position="1768"/>
    </location>
</feature>
<dbReference type="InterPro" id="IPR016197">
    <property type="entry name" value="Chromo-like_dom_sf"/>
</dbReference>
<feature type="compositionally biased region" description="Gly residues" evidence="13">
    <location>
        <begin position="137"/>
        <end position="155"/>
    </location>
</feature>
<dbReference type="SMART" id="SM00487">
    <property type="entry name" value="DEXDc"/>
    <property type="match status" value="1"/>
</dbReference>
<dbReference type="InterPro" id="IPR038718">
    <property type="entry name" value="SNF2-like_sf"/>
</dbReference>
<dbReference type="GO" id="GO:0003677">
    <property type="term" value="F:DNA binding"/>
    <property type="evidence" value="ECO:0007669"/>
    <property type="project" value="UniProtKB-KW"/>
</dbReference>
<dbReference type="Gene3D" id="3.40.5.120">
    <property type="match status" value="2"/>
</dbReference>
<dbReference type="InterPro" id="IPR001650">
    <property type="entry name" value="Helicase_C-like"/>
</dbReference>